<comment type="caution">
    <text evidence="1">The sequence shown here is derived from an EMBL/GenBank/DDBJ whole genome shotgun (WGS) entry which is preliminary data.</text>
</comment>
<dbReference type="AlphaFoldDB" id="A0AAV7K6W4"/>
<accession>A0AAV7K6W4</accession>
<organism evidence="1 2">
    <name type="scientific">Oopsacas minuta</name>
    <dbReference type="NCBI Taxonomy" id="111878"/>
    <lineage>
        <taxon>Eukaryota</taxon>
        <taxon>Metazoa</taxon>
        <taxon>Porifera</taxon>
        <taxon>Hexactinellida</taxon>
        <taxon>Hexasterophora</taxon>
        <taxon>Lyssacinosida</taxon>
        <taxon>Leucopsacidae</taxon>
        <taxon>Oopsacas</taxon>
    </lineage>
</organism>
<name>A0AAV7K6W4_9METZ</name>
<protein>
    <submittedName>
        <fullName evidence="1">Uncharacterized protein</fullName>
    </submittedName>
</protein>
<proteinExistence type="predicted"/>
<keyword evidence="2" id="KW-1185">Reference proteome</keyword>
<evidence type="ECO:0000313" key="1">
    <source>
        <dbReference type="EMBL" id="KAI6656468.1"/>
    </source>
</evidence>
<sequence>MTLSNKQQEPAITPFINLQRLPYTDFITPTNPFATTTFLSDKDSQQSLASVHPHTIDYDTVIAPDQSIQPFNNEYQIEKVPSHYTVDVSKLEAEDVAEEDTFLPLTPSEFNTFEGYSVSKQLEIVSLPQSSVVSPSKPFQDSLTLENVEFRNDSTQFDIQRETSFEYINRFVAEVKKFMDKRNVKIRPNISEEETIPMPPCDTIITPELPDKMDEMITEIARQKLDELWDDYLQNISYFSNKPQLIRRNNKMQSADSTISGYNTKMTSSLSDTTLFTFQTHSKVARQTRRNHLVLKPRRKPVRRRTRELTNCVSNLATQTQIVETNHIPEDMLLSVKSNSVAFLVTGDEQKSSDCVGETVSPKNVSNTFSLQEACQSFKPGFIMNSSLRQIELQKRRMSRRELAQQLFMIPTANKHIQTHTQG</sequence>
<dbReference type="Proteomes" id="UP001165289">
    <property type="component" value="Unassembled WGS sequence"/>
</dbReference>
<reference evidence="1 2" key="1">
    <citation type="journal article" date="2023" name="BMC Biol.">
        <title>The compact genome of the sponge Oopsacas minuta (Hexactinellida) is lacking key metazoan core genes.</title>
        <authorList>
            <person name="Santini S."/>
            <person name="Schenkelaars Q."/>
            <person name="Jourda C."/>
            <person name="Duchesne M."/>
            <person name="Belahbib H."/>
            <person name="Rocher C."/>
            <person name="Selva M."/>
            <person name="Riesgo A."/>
            <person name="Vervoort M."/>
            <person name="Leys S.P."/>
            <person name="Kodjabachian L."/>
            <person name="Le Bivic A."/>
            <person name="Borchiellini C."/>
            <person name="Claverie J.M."/>
            <person name="Renard E."/>
        </authorList>
    </citation>
    <scope>NUCLEOTIDE SEQUENCE [LARGE SCALE GENOMIC DNA]</scope>
    <source>
        <strain evidence="1">SPO-2</strain>
    </source>
</reference>
<dbReference type="EMBL" id="JAKMXF010000144">
    <property type="protein sequence ID" value="KAI6656468.1"/>
    <property type="molecule type" value="Genomic_DNA"/>
</dbReference>
<evidence type="ECO:0000313" key="2">
    <source>
        <dbReference type="Proteomes" id="UP001165289"/>
    </source>
</evidence>
<gene>
    <name evidence="1" type="ORF">LOD99_1264</name>
</gene>